<accession>A0A238L0M6</accession>
<evidence type="ECO:0000313" key="1">
    <source>
        <dbReference type="EMBL" id="SMX48645.1"/>
    </source>
</evidence>
<evidence type="ECO:0000313" key="2">
    <source>
        <dbReference type="Proteomes" id="UP000207598"/>
    </source>
</evidence>
<dbReference type="RefSeq" id="WP_094022783.1">
    <property type="nucleotide sequence ID" value="NZ_FXYF01000013.1"/>
</dbReference>
<organism evidence="1 2">
    <name type="scientific">Maliponia aquimaris</name>
    <dbReference type="NCBI Taxonomy" id="1673631"/>
    <lineage>
        <taxon>Bacteria</taxon>
        <taxon>Pseudomonadati</taxon>
        <taxon>Pseudomonadota</taxon>
        <taxon>Alphaproteobacteria</taxon>
        <taxon>Rhodobacterales</taxon>
        <taxon>Paracoccaceae</taxon>
        <taxon>Maliponia</taxon>
    </lineage>
</organism>
<keyword evidence="2" id="KW-1185">Reference proteome</keyword>
<dbReference type="Proteomes" id="UP000207598">
    <property type="component" value="Unassembled WGS sequence"/>
</dbReference>
<reference evidence="1 2" key="1">
    <citation type="submission" date="2017-05" db="EMBL/GenBank/DDBJ databases">
        <authorList>
            <person name="Song R."/>
            <person name="Chenine A.L."/>
            <person name="Ruprecht R.M."/>
        </authorList>
    </citation>
    <scope>NUCLEOTIDE SEQUENCE [LARGE SCALE GENOMIC DNA]</scope>
    <source>
        <strain evidence="1 2">CECT 8898</strain>
    </source>
</reference>
<dbReference type="AlphaFoldDB" id="A0A238L0M6"/>
<dbReference type="EMBL" id="FXYF01000013">
    <property type="protein sequence ID" value="SMX48645.1"/>
    <property type="molecule type" value="Genomic_DNA"/>
</dbReference>
<name>A0A238L0M6_9RHOB</name>
<protein>
    <submittedName>
        <fullName evidence="1">Uncharacterized protein</fullName>
    </submittedName>
</protein>
<gene>
    <name evidence="1" type="ORF">MAA8898_04029</name>
</gene>
<sequence length="129" mass="14603">MASLLQIWRFDGPRPSSPDDPCLDGSPWLEGLVERNPAVPFGPPAELRAVFDRHVPRLYWNAEGTGGFARQDKFQFHVLLASGIDLSISLAIDEWQRTAEVLRAIEAEQPDWHVTWTDGRWLRDVPDGV</sequence>
<proteinExistence type="predicted"/>
<dbReference type="OrthoDB" id="9845000at2"/>